<keyword evidence="3" id="KW-1185">Reference proteome</keyword>
<dbReference type="SUPFAM" id="SSF56112">
    <property type="entry name" value="Protein kinase-like (PK-like)"/>
    <property type="match status" value="1"/>
</dbReference>
<proteinExistence type="predicted"/>
<gene>
    <name evidence="2" type="ORF">DSLASN_46450</name>
</gene>
<dbReference type="InterPro" id="IPR002575">
    <property type="entry name" value="Aminoglycoside_PTrfase"/>
</dbReference>
<reference evidence="2 3" key="1">
    <citation type="submission" date="2021-02" db="EMBL/GenBank/DDBJ databases">
        <title>Complete genome of Desulfoluna sp. strain ASN36.</title>
        <authorList>
            <person name="Takahashi A."/>
            <person name="Kojima H."/>
            <person name="Fukui M."/>
        </authorList>
    </citation>
    <scope>NUCLEOTIDE SEQUENCE [LARGE SCALE GENOMIC DNA]</scope>
    <source>
        <strain evidence="2 3">ASN36</strain>
    </source>
</reference>
<dbReference type="RefSeq" id="WP_236890368.1">
    <property type="nucleotide sequence ID" value="NZ_AP024488.1"/>
</dbReference>
<accession>A0ABM7PNA7</accession>
<evidence type="ECO:0000313" key="3">
    <source>
        <dbReference type="Proteomes" id="UP001320148"/>
    </source>
</evidence>
<feature type="domain" description="Aminoglycoside phosphotransferase" evidence="1">
    <location>
        <begin position="48"/>
        <end position="242"/>
    </location>
</feature>
<name>A0ABM7PNA7_9BACT</name>
<organism evidence="2 3">
    <name type="scientific">Desulfoluna limicola</name>
    <dbReference type="NCBI Taxonomy" id="2810562"/>
    <lineage>
        <taxon>Bacteria</taxon>
        <taxon>Pseudomonadati</taxon>
        <taxon>Thermodesulfobacteriota</taxon>
        <taxon>Desulfobacteria</taxon>
        <taxon>Desulfobacterales</taxon>
        <taxon>Desulfolunaceae</taxon>
        <taxon>Desulfoluna</taxon>
    </lineage>
</organism>
<sequence length="315" mass="35276">MDKIVMGKALGAWGVRCEKIRDDLLPAGSPERCMGRSVVEGVDGALFLLERIDEATASRKREMARLMKALSEGGLPVAAPLESKAGETLVSEGECLWQLTPFVQGVPLERPLYTKQPWRGEALAHFLLGMRRLSGSFDSSLLGEPFDLPAYIDTLTRTLEKHEPKAAEALAEATAYLKLRLYPYWKSLPVALAHGDVHGINILWEEKGIASVIDWEFFGRKPLLYDVANMVGCCGIETPDALLKGLAPTLIRFLKQSDFADDTSWNLLPEIVIALRYAWLSEWLRKDDAEMINLELSYIYLLIDNREKLVKSWGL</sequence>
<evidence type="ECO:0000259" key="1">
    <source>
        <dbReference type="Pfam" id="PF01636"/>
    </source>
</evidence>
<dbReference type="Gene3D" id="3.90.1200.10">
    <property type="match status" value="1"/>
</dbReference>
<dbReference type="InterPro" id="IPR011009">
    <property type="entry name" value="Kinase-like_dom_sf"/>
</dbReference>
<protein>
    <submittedName>
        <fullName evidence="2">Aminoglycoside phosphotransferase</fullName>
    </submittedName>
</protein>
<dbReference type="EMBL" id="AP024488">
    <property type="protein sequence ID" value="BCS99013.1"/>
    <property type="molecule type" value="Genomic_DNA"/>
</dbReference>
<evidence type="ECO:0000313" key="2">
    <source>
        <dbReference type="EMBL" id="BCS99013.1"/>
    </source>
</evidence>
<dbReference type="Proteomes" id="UP001320148">
    <property type="component" value="Chromosome"/>
</dbReference>
<dbReference type="Pfam" id="PF01636">
    <property type="entry name" value="APH"/>
    <property type="match status" value="1"/>
</dbReference>